<organism evidence="1 2">
    <name type="scientific">Rhodococcus aetherivorans</name>
    <dbReference type="NCBI Taxonomy" id="191292"/>
    <lineage>
        <taxon>Bacteria</taxon>
        <taxon>Bacillati</taxon>
        <taxon>Actinomycetota</taxon>
        <taxon>Actinomycetes</taxon>
        <taxon>Mycobacteriales</taxon>
        <taxon>Nocardiaceae</taxon>
        <taxon>Rhodococcus</taxon>
    </lineage>
</organism>
<evidence type="ECO:0000313" key="1">
    <source>
        <dbReference type="EMBL" id="UYF97373.1"/>
    </source>
</evidence>
<protein>
    <submittedName>
        <fullName evidence="1">Uncharacterized protein</fullName>
    </submittedName>
</protein>
<accession>A0AA46NZD0</accession>
<geneLocation type="plasmid" evidence="1 2">
    <name>pN1</name>
</geneLocation>
<dbReference type="RefSeq" id="WP_139000147.1">
    <property type="nucleotide sequence ID" value="NZ_CP106984.1"/>
</dbReference>
<sequence length="113" mass="12737">MFVERYLQWLDRVDVAEAAVREAVRATGGQVYAGRSDGRRECVFYDIDSGEFLGQQICHQDGRTTSSAQLRSVDSPDDCLYADAPVYDVSDPRGFMRWIDSHLSAEIDAILTR</sequence>
<reference evidence="1" key="1">
    <citation type="submission" date="2022-09" db="EMBL/GenBank/DDBJ databases">
        <title>The genome sequence of Rhodococcus aetherivorans N1.</title>
        <authorList>
            <person name="Jiang W."/>
        </authorList>
    </citation>
    <scope>NUCLEOTIDE SEQUENCE</scope>
    <source>
        <strain evidence="1">N1</strain>
        <plasmid evidence="1">pN1</plasmid>
    </source>
</reference>
<dbReference type="Proteomes" id="UP001163947">
    <property type="component" value="Plasmid pN1"/>
</dbReference>
<keyword evidence="1" id="KW-0614">Plasmid</keyword>
<dbReference type="EMBL" id="CP106984">
    <property type="protein sequence ID" value="UYF97373.1"/>
    <property type="molecule type" value="Genomic_DNA"/>
</dbReference>
<dbReference type="AlphaFoldDB" id="A0AA46NZD0"/>
<evidence type="ECO:0000313" key="2">
    <source>
        <dbReference type="Proteomes" id="UP001163947"/>
    </source>
</evidence>
<gene>
    <name evidence="1" type="ORF">OCS65_29445</name>
</gene>
<proteinExistence type="predicted"/>
<name>A0AA46NZD0_9NOCA</name>
<dbReference type="GeneID" id="83624636"/>